<dbReference type="RefSeq" id="WP_069114158.1">
    <property type="nucleotide sequence ID" value="NZ_FNUC01000002.1"/>
</dbReference>
<reference evidence="2" key="1">
    <citation type="submission" date="2016-10" db="EMBL/GenBank/DDBJ databases">
        <authorList>
            <person name="Varghese N."/>
            <person name="Submissions S."/>
        </authorList>
    </citation>
    <scope>NUCLEOTIDE SEQUENCE [LARGE SCALE GENOMIC DNA]</scope>
    <source>
        <strain evidence="2">DSM 45237</strain>
    </source>
</reference>
<protein>
    <recommendedName>
        <fullName evidence="3">AAA domain-containing protein</fullName>
    </recommendedName>
</protein>
<dbReference type="OrthoDB" id="7889077at2"/>
<dbReference type="EMBL" id="FNUC01000002">
    <property type="protein sequence ID" value="SED82592.1"/>
    <property type="molecule type" value="Genomic_DNA"/>
</dbReference>
<evidence type="ECO:0000313" key="2">
    <source>
        <dbReference type="Proteomes" id="UP000181980"/>
    </source>
</evidence>
<name>A0A1H5DUL8_9ACTN</name>
<sequence>MTAPGLWVCGPRGVGKSTAGFALFLDVLRSGVPAGYVDLAQIGFLRPAAPDDPDGHRLRACNLAGVWAAYRAAGAHCLVISGDADQPTIARYAAAVPDVALAVCRLRAEPATLRQRLRLRGEGRGPAIPGDELRGLPPAELDALAAEAATPLGDGGVAIDTDGLTADEVAGRVRAAFGGWPGSVAS</sequence>
<dbReference type="SUPFAM" id="SSF52540">
    <property type="entry name" value="P-loop containing nucleoside triphosphate hydrolases"/>
    <property type="match status" value="1"/>
</dbReference>
<dbReference type="Gene3D" id="3.40.50.300">
    <property type="entry name" value="P-loop containing nucleotide triphosphate hydrolases"/>
    <property type="match status" value="1"/>
</dbReference>
<dbReference type="AlphaFoldDB" id="A0A1H5DUL8"/>
<evidence type="ECO:0000313" key="1">
    <source>
        <dbReference type="EMBL" id="SED82592.1"/>
    </source>
</evidence>
<dbReference type="InterPro" id="IPR027417">
    <property type="entry name" value="P-loop_NTPase"/>
</dbReference>
<keyword evidence="2" id="KW-1185">Reference proteome</keyword>
<proteinExistence type="predicted"/>
<organism evidence="1 2">
    <name type="scientific">Jiangella alba</name>
    <dbReference type="NCBI Taxonomy" id="561176"/>
    <lineage>
        <taxon>Bacteria</taxon>
        <taxon>Bacillati</taxon>
        <taxon>Actinomycetota</taxon>
        <taxon>Actinomycetes</taxon>
        <taxon>Jiangellales</taxon>
        <taxon>Jiangellaceae</taxon>
        <taxon>Jiangella</taxon>
    </lineage>
</organism>
<gene>
    <name evidence="1" type="ORF">SAMN04488561_0526</name>
</gene>
<dbReference type="Proteomes" id="UP000181980">
    <property type="component" value="Unassembled WGS sequence"/>
</dbReference>
<accession>A0A1H5DUL8</accession>
<evidence type="ECO:0008006" key="3">
    <source>
        <dbReference type="Google" id="ProtNLM"/>
    </source>
</evidence>
<dbReference type="STRING" id="561176.SAMN04488561_0526"/>